<feature type="region of interest" description="Disordered" evidence="1">
    <location>
        <begin position="104"/>
        <end position="160"/>
    </location>
</feature>
<dbReference type="OrthoDB" id="420187at2759"/>
<dbReference type="PROSITE" id="PS50235">
    <property type="entry name" value="USP_3"/>
    <property type="match status" value="1"/>
</dbReference>
<dbReference type="InterPro" id="IPR038765">
    <property type="entry name" value="Papain-like_cys_pep_sf"/>
</dbReference>
<dbReference type="InterPro" id="IPR018200">
    <property type="entry name" value="USP_CS"/>
</dbReference>
<feature type="region of interest" description="Disordered" evidence="1">
    <location>
        <begin position="1053"/>
        <end position="1074"/>
    </location>
</feature>
<protein>
    <recommendedName>
        <fullName evidence="2">USP domain-containing protein</fullName>
    </recommendedName>
</protein>
<sequence length="2508" mass="282212">MDSVLTRSALTPTRAKSAGAREPMEDTDASGTRKRPRLDSGDRAYRSMSADRLGATPTDSGLAKAPTTPPPPPTSSQLSEAAGGLPTMSLTPSKEVTINVRGSHTIASPTQTSAQIGGTPSLRGGGGGDHVPSSSNDPSSKVDSSPSNVISVTSSPPRSPEIEVAEIEDMNDESGETRWKPLISATSLMDAKDIQHSVLEDFPYLGERGRNLRKTVAALAQTFEKGELDDGDYFRRLSNWIEMYLETTEQHTSQWWDMYLEQRAIWEDIPSLVEGLLKRSNKIGNIKLAQPIVGDTTSGIDPLQDFLVAYTALAMRMARIDNQTLAGHLEDPGNPPDLISNRYLVHLIQLQSHMSPFWKFVVDTSRYDVKVTVTAIVSRFMQPPASGVTCMTEICREVLERSQKCPILTQNIWAHLNIANKVMNHYRVLQSNSTASEEAWVPSLRDLPFQLYQFFLVIDRQFQTLISKQVSALSIETSQGLVNGMSTLLQNIACSDQQLTRKILHEEIALFQDLDRDDGALLVELAWKFGLLKKCILEGRMEIRVQGVDTMQAELVQVYQKYVQNREGGKDHPTAQYLSDFMLDNKLVDYFVGVESHPQLINRCANIVGFLVVTGRYTEVQSDVIWKGVVTSPDSRFIDALLLMLTGIFNISGYPILLYLTAKLNEIPIHAFDASMNNYGRMLLDHLRRTWIQSKSESSVFPQRMDMAPFHLCIRLIRQSFAGSSLEHQRQREIHNFARNELGSLLEFGPNDADRKAIYQECIKDISDRTEYATGSISAMCALIAQNPEGEIILLTKGTDFTSLTIEEFAHTIDIERSSHGQSQMLEERLDIRCTLLQYIIVSAPDTITTSAGGKLWEYAVGSRALHDRARSYGWICFLKALRRCKATENPFIDKLIREYLPRLQPQYYISVCLQFVQDVVHYHSCMATSRLDKDDNGGPTATDLVWQLSLTAPPGSIEHKAINLLVALCLDSPDVQRRTQAATDAIHFEIVERCIRQLSSAASKIRSYSDGTSSGEDEPMVIVASEDEVQAQKLCFSRSLMILKEFIHGVRSRPQYSPQPPSQPQLPQEPREIRGDPISLHYQSFSGGAGTDIRTLEVGDLETIQDLSSRLISLTGFPSFSVIAGGQVLDLERIINQTLQSLKFDQKGLLIIRRAVDAEPLPIVSHGSGLRPVELEILAHFSELYQLLGMEDQLAREVHDFLVAFPPHSSITALVLSKDTALEDVYPSIAPFKILYSVFTLRTCLMQQTQNGPANADFIQHGIQSLSATLSTLNLNIGSHGAEVDIAVALGLVDCLLMFLKEPVPAEAALSIIPNPLALLKRLHSMIPEALSVYNNPEADLLAVSCFAALLKASLCSDTFWMYFKDANMCSTLLRRLLLDEPKWQIRARVADCVKSICRSLSTSQIVPAENFNSYLWENTAKVIPYCLQYRNTASQQFFEVATLLFRSTGDAYYGTLDVSSYVHDWSELLLEHEHEEFVGREQIDWIVFGLSSLLNWSFQVFKSLGKPLEAPDGFAYKLFRAHLFPEIPTFHNGAVIQTRMPNLFTRTREELYSIILALSSDMSGYQELLMLVRDLLSPGEESPAWSWGLAQISKECHYEPNHNFERTKCIRAPVGYPGLRNLSNTCYMNSLFTQLFMNVKFRGFMLNTNVAEGSSSQKLLHETQQLFAYMQESTMKCVDPSGIADSLITYDNTAIDVSIQMDVDEFYNLLFDRWESQILSGADKKTFRAFYGGQIVQQIKSKECSHISERLEPFSAIQCDIQGKLTLLDSLNAYVGGEVMEGDNKYSCTSCGCYVDAVKRACLKDIPNNLIFHLKRFDYDVMTGMRSKINDVFEFPEQIDMAPYHVDYLKDPGQSASTDLFNLVGVLVHSGTAESGHYYSYIQERPSSSASGKTWVEFNDIDVVPFDNSHIPDQCFGGFTESSGYSSRYLKAWNAYMLFYERCDPKPSDDETQSPKSFGVPAKSPMPSEIENPVVFNNAGWLRTYCMFDPAHAAFVRQLLEQLRIVNEDKCTEDHDLEREAILLSLEHLDRILSRSKDCPDFGKMLASLTKVIGSCSTCCSIALDWVLHQDFALRNLLLRCPSPRVRKDFAGMILVALKHLRNNEPRWFGFDEIDEIARAAPRKEMHPEGVFPRIVRRLKDLWNYMPAHIRAWDDYFGLLAEMALFGIHECHVLLNQGFLSGCLEILLVDHAKLPRLRNEHPHYGHYFRLVEKGRTFSLNKLAELLANLLDNVELRDETVRGPRERKVRRDGMPLTFTEDQYMRFGGDNSRPKNTCVFLSKILDVASNPLATKKIIRTIVLAEPDFGILALVQNTIINGINIDPANLAAPFLRAAIVFCESCPTETNARQVINYIAGEVDTIGMYGGQEHLDFFSQARRIQSLSLERSPDFFNRCVLKTVPQWAPPLLMYFEEPVRNGTIDLLKMLVFGHDIKAMDDEEYAELIEKIGRELQVACTKRCVLLVHAQKTQDAKSVEQVISVIRHCLQMYYGPEHDQRPIVEAESKSK</sequence>
<dbReference type="InterPro" id="IPR050164">
    <property type="entry name" value="Peptidase_C19"/>
</dbReference>
<feature type="compositionally biased region" description="Polar residues" evidence="1">
    <location>
        <begin position="104"/>
        <end position="116"/>
    </location>
</feature>
<dbReference type="PANTHER" id="PTHR24006">
    <property type="entry name" value="UBIQUITIN CARBOXYL-TERMINAL HYDROLASE"/>
    <property type="match status" value="1"/>
</dbReference>
<reference evidence="3" key="1">
    <citation type="submission" date="2021-03" db="EMBL/GenBank/DDBJ databases">
        <authorList>
            <person name="Tagirdzhanova G."/>
        </authorList>
    </citation>
    <scope>NUCLEOTIDE SEQUENCE</scope>
</reference>
<evidence type="ECO:0000313" key="3">
    <source>
        <dbReference type="EMBL" id="CAF9917513.1"/>
    </source>
</evidence>
<dbReference type="Pfam" id="PF12030">
    <property type="entry name" value="DUF3517"/>
    <property type="match status" value="1"/>
</dbReference>
<dbReference type="InterPro" id="IPR028889">
    <property type="entry name" value="USP"/>
</dbReference>
<dbReference type="GO" id="GO:0005634">
    <property type="term" value="C:nucleus"/>
    <property type="evidence" value="ECO:0007669"/>
    <property type="project" value="TreeGrafter"/>
</dbReference>
<dbReference type="InterPro" id="IPR021905">
    <property type="entry name" value="DUF3517"/>
</dbReference>
<dbReference type="GO" id="GO:0005829">
    <property type="term" value="C:cytosol"/>
    <property type="evidence" value="ECO:0007669"/>
    <property type="project" value="TreeGrafter"/>
</dbReference>
<dbReference type="Proteomes" id="UP000664534">
    <property type="component" value="Unassembled WGS sequence"/>
</dbReference>
<evidence type="ECO:0000313" key="4">
    <source>
        <dbReference type="Proteomes" id="UP000664534"/>
    </source>
</evidence>
<dbReference type="PANTHER" id="PTHR24006:SF827">
    <property type="entry name" value="UBIQUITIN CARBOXYL-TERMINAL HYDROLASE 34"/>
    <property type="match status" value="1"/>
</dbReference>
<gene>
    <name evidence="3" type="ORF">IMSHALPRED_003605</name>
</gene>
<name>A0A8H3IG83_9LECA</name>
<dbReference type="InterPro" id="IPR001394">
    <property type="entry name" value="Peptidase_C19_UCH"/>
</dbReference>
<proteinExistence type="predicted"/>
<feature type="compositionally biased region" description="Low complexity" evidence="1">
    <location>
        <begin position="131"/>
        <end position="156"/>
    </location>
</feature>
<evidence type="ECO:0000256" key="1">
    <source>
        <dbReference type="SAM" id="MobiDB-lite"/>
    </source>
</evidence>
<dbReference type="Pfam" id="PF00443">
    <property type="entry name" value="UCH"/>
    <property type="match status" value="1"/>
</dbReference>
<accession>A0A8H3IG83</accession>
<evidence type="ECO:0000259" key="2">
    <source>
        <dbReference type="PROSITE" id="PS50235"/>
    </source>
</evidence>
<dbReference type="FunFam" id="3.90.70.10:FF:000136">
    <property type="entry name" value="Ubiquitin C-terminal hydrolase, putative"/>
    <property type="match status" value="1"/>
</dbReference>
<feature type="compositionally biased region" description="Polar residues" evidence="1">
    <location>
        <begin position="1"/>
        <end position="11"/>
    </location>
</feature>
<dbReference type="Gene3D" id="3.90.70.10">
    <property type="entry name" value="Cysteine proteinases"/>
    <property type="match status" value="1"/>
</dbReference>
<dbReference type="PROSITE" id="PS00973">
    <property type="entry name" value="USP_2"/>
    <property type="match status" value="1"/>
</dbReference>
<dbReference type="EMBL" id="CAJPDT010000018">
    <property type="protein sequence ID" value="CAF9917513.1"/>
    <property type="molecule type" value="Genomic_DNA"/>
</dbReference>
<comment type="caution">
    <text evidence="3">The sequence shown here is derived from an EMBL/GenBank/DDBJ whole genome shotgun (WGS) entry which is preliminary data.</text>
</comment>
<feature type="domain" description="USP" evidence="2">
    <location>
        <begin position="1619"/>
        <end position="1945"/>
    </location>
</feature>
<organism evidence="3 4">
    <name type="scientific">Imshaugia aleurites</name>
    <dbReference type="NCBI Taxonomy" id="172621"/>
    <lineage>
        <taxon>Eukaryota</taxon>
        <taxon>Fungi</taxon>
        <taxon>Dikarya</taxon>
        <taxon>Ascomycota</taxon>
        <taxon>Pezizomycotina</taxon>
        <taxon>Lecanoromycetes</taxon>
        <taxon>OSLEUM clade</taxon>
        <taxon>Lecanoromycetidae</taxon>
        <taxon>Lecanorales</taxon>
        <taxon>Lecanorineae</taxon>
        <taxon>Parmeliaceae</taxon>
        <taxon>Imshaugia</taxon>
    </lineage>
</organism>
<dbReference type="GO" id="GO:0004843">
    <property type="term" value="F:cysteine-type deubiquitinase activity"/>
    <property type="evidence" value="ECO:0007669"/>
    <property type="project" value="InterPro"/>
</dbReference>
<keyword evidence="4" id="KW-1185">Reference proteome</keyword>
<dbReference type="GO" id="GO:0016579">
    <property type="term" value="P:protein deubiquitination"/>
    <property type="evidence" value="ECO:0007669"/>
    <property type="project" value="InterPro"/>
</dbReference>
<feature type="region of interest" description="Disordered" evidence="1">
    <location>
        <begin position="1"/>
        <end position="91"/>
    </location>
</feature>
<dbReference type="SUPFAM" id="SSF54001">
    <property type="entry name" value="Cysteine proteinases"/>
    <property type="match status" value="1"/>
</dbReference>